<dbReference type="PROSITE" id="PS00794">
    <property type="entry name" value="HPPK"/>
    <property type="match status" value="1"/>
</dbReference>
<comment type="caution">
    <text evidence="14">The sequence shown here is derived from an EMBL/GenBank/DDBJ whole genome shotgun (WGS) entry which is preliminary data.</text>
</comment>
<dbReference type="NCBIfam" id="TIGR01498">
    <property type="entry name" value="folK"/>
    <property type="match status" value="1"/>
</dbReference>
<organism evidence="14 15">
    <name type="scientific">Novosphingobium ovatum</name>
    <dbReference type="NCBI Taxonomy" id="1908523"/>
    <lineage>
        <taxon>Bacteria</taxon>
        <taxon>Pseudomonadati</taxon>
        <taxon>Pseudomonadota</taxon>
        <taxon>Alphaproteobacteria</taxon>
        <taxon>Sphingomonadales</taxon>
        <taxon>Sphingomonadaceae</taxon>
        <taxon>Novosphingobium</taxon>
    </lineage>
</organism>
<dbReference type="PANTHER" id="PTHR43071">
    <property type="entry name" value="2-AMINO-4-HYDROXY-6-HYDROXYMETHYLDIHYDROPTERIDINE PYROPHOSPHOKINASE"/>
    <property type="match status" value="1"/>
</dbReference>
<keyword evidence="15" id="KW-1185">Reference proteome</keyword>
<evidence type="ECO:0000256" key="4">
    <source>
        <dbReference type="ARBA" id="ARBA00016218"/>
    </source>
</evidence>
<evidence type="ECO:0000256" key="1">
    <source>
        <dbReference type="ARBA" id="ARBA00005051"/>
    </source>
</evidence>
<keyword evidence="5 14" id="KW-0808">Transferase</keyword>
<evidence type="ECO:0000313" key="14">
    <source>
        <dbReference type="EMBL" id="NBC36617.1"/>
    </source>
</evidence>
<dbReference type="RefSeq" id="WP_161717893.1">
    <property type="nucleotide sequence ID" value="NZ_JAAAPO010000003.1"/>
</dbReference>
<dbReference type="Pfam" id="PF01288">
    <property type="entry name" value="HPPK"/>
    <property type="match status" value="1"/>
</dbReference>
<comment type="function">
    <text evidence="10">Catalyzes the transfer of pyrophosphate from adenosine triphosphate (ATP) to 6-hydroxymethyl-7,8-dihydropterin, an enzymatic step in folate biosynthesis pathway.</text>
</comment>
<dbReference type="PANTHER" id="PTHR43071:SF1">
    <property type="entry name" value="2-AMINO-4-HYDROXY-6-HYDROXYMETHYLDIHYDROPTERIDINE PYROPHOSPHOKINASE"/>
    <property type="match status" value="1"/>
</dbReference>
<dbReference type="SUPFAM" id="SSF55083">
    <property type="entry name" value="6-hydroxymethyl-7,8-dihydropterin pyrophosphokinase, HPPK"/>
    <property type="match status" value="1"/>
</dbReference>
<evidence type="ECO:0000256" key="11">
    <source>
        <dbReference type="ARBA" id="ARBA00029766"/>
    </source>
</evidence>
<comment type="pathway">
    <text evidence="1">Cofactor biosynthesis; tetrahydrofolate biosynthesis; 2-amino-4-hydroxy-6-hydroxymethyl-7,8-dihydropteridine diphosphate from 7,8-dihydroneopterin triphosphate: step 4/4.</text>
</comment>
<keyword evidence="6" id="KW-0547">Nucleotide-binding</keyword>
<evidence type="ECO:0000256" key="5">
    <source>
        <dbReference type="ARBA" id="ARBA00022679"/>
    </source>
</evidence>
<evidence type="ECO:0000256" key="3">
    <source>
        <dbReference type="ARBA" id="ARBA00013253"/>
    </source>
</evidence>
<keyword evidence="8" id="KW-0067">ATP-binding</keyword>
<evidence type="ECO:0000256" key="6">
    <source>
        <dbReference type="ARBA" id="ARBA00022741"/>
    </source>
</evidence>
<name>A0ABW9XDT9_9SPHN</name>
<dbReference type="Gene3D" id="3.30.70.560">
    <property type="entry name" value="7,8-Dihydro-6-hydroxymethylpterin-pyrophosphokinase HPPK"/>
    <property type="match status" value="1"/>
</dbReference>
<evidence type="ECO:0000256" key="7">
    <source>
        <dbReference type="ARBA" id="ARBA00022777"/>
    </source>
</evidence>
<dbReference type="EMBL" id="JAAAPO010000003">
    <property type="protein sequence ID" value="NBC36617.1"/>
    <property type="molecule type" value="Genomic_DNA"/>
</dbReference>
<protein>
    <recommendedName>
        <fullName evidence="4">2-amino-4-hydroxy-6-hydroxymethyldihydropteridine pyrophosphokinase</fullName>
        <ecNumber evidence="3">2.7.6.3</ecNumber>
    </recommendedName>
    <alternativeName>
        <fullName evidence="11">6-hydroxymethyl-7,8-dihydropterin pyrophosphokinase</fullName>
    </alternativeName>
    <alternativeName>
        <fullName evidence="12">7,8-dihydro-6-hydroxymethylpterin-pyrophosphokinase</fullName>
    </alternativeName>
</protein>
<dbReference type="Proteomes" id="UP000753724">
    <property type="component" value="Unassembled WGS sequence"/>
</dbReference>
<evidence type="ECO:0000313" key="15">
    <source>
        <dbReference type="Proteomes" id="UP000753724"/>
    </source>
</evidence>
<dbReference type="CDD" id="cd00483">
    <property type="entry name" value="HPPK"/>
    <property type="match status" value="1"/>
</dbReference>
<sequence>MSEPQTTVTQREWRYVLALGSNVPHGRFGAPEGVLAAAVRVLAGMRALGVTLEAVAPVMTSDPVGPSLRRYANGAVVVRSRLAPDALLAVVKHVEAAFGRRPGQRWGSRVLDIDIVLWDGGIWRQSNLYVPHRAYRSRDFVLRPAAAIAPYWRDPHTGLTLRQQFARLTRSRHAPRGTPRPARVTAV</sequence>
<keyword evidence="7" id="KW-0418">Kinase</keyword>
<reference evidence="15" key="1">
    <citation type="submission" date="2020-01" db="EMBL/GenBank/DDBJ databases">
        <title>Sphingomonas sp. strain CSW-10.</title>
        <authorList>
            <person name="Chen W.-M."/>
        </authorList>
    </citation>
    <scope>NUCLEOTIDE SEQUENCE [LARGE SCALE GENOMIC DNA]</scope>
    <source>
        <strain evidence="15">FSY-8</strain>
    </source>
</reference>
<dbReference type="GO" id="GO:0003848">
    <property type="term" value="F:2-amino-4-hydroxy-6-hydroxymethyldihydropteridine diphosphokinase activity"/>
    <property type="evidence" value="ECO:0007669"/>
    <property type="project" value="UniProtKB-EC"/>
</dbReference>
<evidence type="ECO:0000256" key="2">
    <source>
        <dbReference type="ARBA" id="ARBA00005810"/>
    </source>
</evidence>
<evidence type="ECO:0000259" key="13">
    <source>
        <dbReference type="PROSITE" id="PS00794"/>
    </source>
</evidence>
<evidence type="ECO:0000256" key="8">
    <source>
        <dbReference type="ARBA" id="ARBA00022840"/>
    </source>
</evidence>
<proteinExistence type="inferred from homology"/>
<gene>
    <name evidence="14" type="primary">folK</name>
    <name evidence="14" type="ORF">GTZ99_08605</name>
</gene>
<dbReference type="InterPro" id="IPR035907">
    <property type="entry name" value="Hppk_sf"/>
</dbReference>
<evidence type="ECO:0000256" key="12">
    <source>
        <dbReference type="ARBA" id="ARBA00033413"/>
    </source>
</evidence>
<evidence type="ECO:0000256" key="10">
    <source>
        <dbReference type="ARBA" id="ARBA00029409"/>
    </source>
</evidence>
<dbReference type="InterPro" id="IPR000550">
    <property type="entry name" value="Hppk"/>
</dbReference>
<accession>A0ABW9XDT9</accession>
<dbReference type="EC" id="2.7.6.3" evidence="3"/>
<feature type="domain" description="7,8-dihydro-6-hydroxymethylpterin-pyrophosphokinase" evidence="13">
    <location>
        <begin position="105"/>
        <end position="116"/>
    </location>
</feature>
<keyword evidence="9" id="KW-0289">Folate biosynthesis</keyword>
<evidence type="ECO:0000256" key="9">
    <source>
        <dbReference type="ARBA" id="ARBA00022909"/>
    </source>
</evidence>
<comment type="similarity">
    <text evidence="2">Belongs to the HPPK family.</text>
</comment>